<dbReference type="PANTHER" id="PTHR13252:SF9">
    <property type="entry name" value="F-BOX ONLY PROTEIN 28"/>
    <property type="match status" value="1"/>
</dbReference>
<organism evidence="3 4">
    <name type="scientific">Cladophialophora yegresii CBS 114405</name>
    <dbReference type="NCBI Taxonomy" id="1182544"/>
    <lineage>
        <taxon>Eukaryota</taxon>
        <taxon>Fungi</taxon>
        <taxon>Dikarya</taxon>
        <taxon>Ascomycota</taxon>
        <taxon>Pezizomycotina</taxon>
        <taxon>Eurotiomycetes</taxon>
        <taxon>Chaetothyriomycetidae</taxon>
        <taxon>Chaetothyriales</taxon>
        <taxon>Herpotrichiellaceae</taxon>
        <taxon>Cladophialophora</taxon>
    </lineage>
</organism>
<dbReference type="Proteomes" id="UP000019473">
    <property type="component" value="Unassembled WGS sequence"/>
</dbReference>
<dbReference type="GeneID" id="19177150"/>
<feature type="region of interest" description="Disordered" evidence="1">
    <location>
        <begin position="72"/>
        <end position="93"/>
    </location>
</feature>
<keyword evidence="4" id="KW-1185">Reference proteome</keyword>
<dbReference type="OrthoDB" id="539158at2759"/>
<gene>
    <name evidence="3" type="ORF">A1O7_02544</name>
</gene>
<dbReference type="PROSITE" id="PS50181">
    <property type="entry name" value="FBOX"/>
    <property type="match status" value="1"/>
</dbReference>
<dbReference type="RefSeq" id="XP_007754765.1">
    <property type="nucleotide sequence ID" value="XM_007756575.1"/>
</dbReference>
<reference evidence="3 4" key="1">
    <citation type="submission" date="2013-03" db="EMBL/GenBank/DDBJ databases">
        <title>The Genome Sequence of Cladophialophora yegresii CBS 114405.</title>
        <authorList>
            <consortium name="The Broad Institute Genomics Platform"/>
            <person name="Cuomo C."/>
            <person name="de Hoog S."/>
            <person name="Gorbushina A."/>
            <person name="Walker B."/>
            <person name="Young S.K."/>
            <person name="Zeng Q."/>
            <person name="Gargeya S."/>
            <person name="Fitzgerald M."/>
            <person name="Haas B."/>
            <person name="Abouelleil A."/>
            <person name="Allen A.W."/>
            <person name="Alvarado L."/>
            <person name="Arachchi H.M."/>
            <person name="Berlin A.M."/>
            <person name="Chapman S.B."/>
            <person name="Gainer-Dewar J."/>
            <person name="Goldberg J."/>
            <person name="Griggs A."/>
            <person name="Gujja S."/>
            <person name="Hansen M."/>
            <person name="Howarth C."/>
            <person name="Imamovic A."/>
            <person name="Ireland A."/>
            <person name="Larimer J."/>
            <person name="McCowan C."/>
            <person name="Murphy C."/>
            <person name="Pearson M."/>
            <person name="Poon T.W."/>
            <person name="Priest M."/>
            <person name="Roberts A."/>
            <person name="Saif S."/>
            <person name="Shea T."/>
            <person name="Sisk P."/>
            <person name="Sykes S."/>
            <person name="Wortman J."/>
            <person name="Nusbaum C."/>
            <person name="Birren B."/>
        </authorList>
    </citation>
    <scope>NUCLEOTIDE SEQUENCE [LARGE SCALE GENOMIC DNA]</scope>
    <source>
        <strain evidence="3 4">CBS 114405</strain>
    </source>
</reference>
<dbReference type="STRING" id="1182544.W9WC17"/>
<dbReference type="eggNOG" id="ENOG502S0AR">
    <property type="taxonomic scope" value="Eukaryota"/>
</dbReference>
<dbReference type="AlphaFoldDB" id="W9WC17"/>
<dbReference type="EMBL" id="AMGW01000002">
    <property type="protein sequence ID" value="EXJ62111.1"/>
    <property type="molecule type" value="Genomic_DNA"/>
</dbReference>
<dbReference type="Pfam" id="PF12937">
    <property type="entry name" value="F-box-like"/>
    <property type="match status" value="1"/>
</dbReference>
<accession>W9WC17</accession>
<dbReference type="HOGENOM" id="CLU_030037_0_0_1"/>
<dbReference type="GO" id="GO:0000209">
    <property type="term" value="P:protein polyubiquitination"/>
    <property type="evidence" value="ECO:0007669"/>
    <property type="project" value="TreeGrafter"/>
</dbReference>
<evidence type="ECO:0000313" key="4">
    <source>
        <dbReference type="Proteomes" id="UP000019473"/>
    </source>
</evidence>
<dbReference type="VEuPathDB" id="FungiDB:A1O7_02544"/>
<dbReference type="InterPro" id="IPR001810">
    <property type="entry name" value="F-box_dom"/>
</dbReference>
<dbReference type="Gene3D" id="1.20.1280.50">
    <property type="match status" value="1"/>
</dbReference>
<comment type="caution">
    <text evidence="3">The sequence shown here is derived from an EMBL/GenBank/DDBJ whole genome shotgun (WGS) entry which is preliminary data.</text>
</comment>
<evidence type="ECO:0000313" key="3">
    <source>
        <dbReference type="EMBL" id="EXJ62111.1"/>
    </source>
</evidence>
<dbReference type="SUPFAM" id="SSF81383">
    <property type="entry name" value="F-box domain"/>
    <property type="match status" value="1"/>
</dbReference>
<evidence type="ECO:0000259" key="2">
    <source>
        <dbReference type="PROSITE" id="PS50181"/>
    </source>
</evidence>
<dbReference type="InterPro" id="IPR036047">
    <property type="entry name" value="F-box-like_dom_sf"/>
</dbReference>
<protein>
    <recommendedName>
        <fullName evidence="2">F-box domain-containing protein</fullName>
    </recommendedName>
</protein>
<evidence type="ECO:0000256" key="1">
    <source>
        <dbReference type="SAM" id="MobiDB-lite"/>
    </source>
</evidence>
<sequence length="662" mass="73209">MERLPTEILVDILDYLDAEELVSVQRTCSSLSHAARSNPLWRYKCFEKSPSASMRQTSSILNTLTNALQGLTLSERPAQPRHTAASSRSSDRVAESARARAVNRWDLSADGEIVDWYSEYKGRYAPLSADWLSDDATAHTEVKGISLLPGTDIVVGYLEDHSVCVWDLTRASTGRRKFRELGRSRLPPSTLPDGPRHTGENLVVDCVSSFASPQKAYVAVGNVVEEIDLNTLTLLSHSSYPYPITALSQPGPLDLPLTVGTQWSLHVLDPRVPVRHSSSSSEERMEEISAHPGRLTAMLPDIVGKSSLLLSDIPGDSSVLPAIFRRSSPFSSNPLPSAQLSSSPSWLPPQSLRNPSWNSFAKVEPGPLNILHQAENEILICGRFPSILSYDRRFFPRLQYVIHSSASLSAMTSIPHPPAGSSPTMTGLSTLVACGEYRGRGSLELYSLPHVKPDQQHHPPTFDSSGSTPPEDDDVDIGKSRSRISTSPPSDAGLFSYKNRQDAAKSKILSVAAHGTRIVFSDSEGGLKWVERDGHSLARRWNINAFEIGNANAMATSAFTTGDLVARKIIPLPEPDSERGARGDADLLIWTGEKIGIVTTNPQFGNHEDMVHEMEGNAEEKREKEEQERKEEEYSKTMRQALERQADERRWMSQFRLKTRNW</sequence>
<dbReference type="InterPro" id="IPR039719">
    <property type="entry name" value="FBXO28"/>
</dbReference>
<feature type="region of interest" description="Disordered" evidence="1">
    <location>
        <begin position="614"/>
        <end position="645"/>
    </location>
</feature>
<name>W9WC17_9EURO</name>
<dbReference type="PANTHER" id="PTHR13252">
    <property type="entry name" value="F-BOX ONLY PROTEIN 28"/>
    <property type="match status" value="1"/>
</dbReference>
<proteinExistence type="predicted"/>
<feature type="region of interest" description="Disordered" evidence="1">
    <location>
        <begin position="450"/>
        <end position="495"/>
    </location>
</feature>
<dbReference type="SMART" id="SM00256">
    <property type="entry name" value="FBOX"/>
    <property type="match status" value="1"/>
</dbReference>
<feature type="domain" description="F-box" evidence="2">
    <location>
        <begin position="1"/>
        <end position="44"/>
    </location>
</feature>